<keyword evidence="3" id="KW-1185">Reference proteome</keyword>
<dbReference type="Proteomes" id="UP000054740">
    <property type="component" value="Unassembled WGS sequence"/>
</dbReference>
<accession>A0A158JV64</accession>
<gene>
    <name evidence="2" type="ORF">AWB70_07508</name>
</gene>
<protein>
    <submittedName>
        <fullName evidence="2">Uncharacterized protein</fullName>
    </submittedName>
</protein>
<dbReference type="AlphaFoldDB" id="A0A158JV64"/>
<dbReference type="EMBL" id="FCNY02000045">
    <property type="protein sequence ID" value="SAL72309.1"/>
    <property type="molecule type" value="Genomic_DNA"/>
</dbReference>
<feature type="region of interest" description="Disordered" evidence="1">
    <location>
        <begin position="1"/>
        <end position="42"/>
    </location>
</feature>
<organism evidence="2 3">
    <name type="scientific">Caballeronia cordobensis</name>
    <name type="common">Burkholderia cordobensis</name>
    <dbReference type="NCBI Taxonomy" id="1353886"/>
    <lineage>
        <taxon>Bacteria</taxon>
        <taxon>Pseudomonadati</taxon>
        <taxon>Pseudomonadota</taxon>
        <taxon>Betaproteobacteria</taxon>
        <taxon>Burkholderiales</taxon>
        <taxon>Burkholderiaceae</taxon>
        <taxon>Caballeronia</taxon>
    </lineage>
</organism>
<name>A0A158JV64_CABCO</name>
<reference evidence="3" key="1">
    <citation type="submission" date="2016-01" db="EMBL/GenBank/DDBJ databases">
        <authorList>
            <person name="Peeters C."/>
        </authorList>
    </citation>
    <scope>NUCLEOTIDE SEQUENCE [LARGE SCALE GENOMIC DNA]</scope>
</reference>
<sequence>MERFVHRPDNEAIGKDDTRGFGPRTDAASRSNKLVTIPRLDT</sequence>
<evidence type="ECO:0000313" key="2">
    <source>
        <dbReference type="EMBL" id="SAL72309.1"/>
    </source>
</evidence>
<proteinExistence type="predicted"/>
<feature type="compositionally biased region" description="Basic and acidic residues" evidence="1">
    <location>
        <begin position="1"/>
        <end position="19"/>
    </location>
</feature>
<evidence type="ECO:0000256" key="1">
    <source>
        <dbReference type="SAM" id="MobiDB-lite"/>
    </source>
</evidence>
<evidence type="ECO:0000313" key="3">
    <source>
        <dbReference type="Proteomes" id="UP000054740"/>
    </source>
</evidence>